<evidence type="ECO:0000256" key="10">
    <source>
        <dbReference type="ARBA" id="ARBA00023125"/>
    </source>
</evidence>
<evidence type="ECO:0000256" key="2">
    <source>
        <dbReference type="ARBA" id="ARBA00010945"/>
    </source>
</evidence>
<dbReference type="Pfam" id="PF16727">
    <property type="entry name" value="REV1_C"/>
    <property type="match status" value="1"/>
</dbReference>
<dbReference type="GO" id="GO:0017125">
    <property type="term" value="F:deoxycytidyl transferase activity"/>
    <property type="evidence" value="ECO:0007669"/>
    <property type="project" value="TreeGrafter"/>
</dbReference>
<feature type="compositionally biased region" description="Gly residues" evidence="14">
    <location>
        <begin position="837"/>
        <end position="852"/>
    </location>
</feature>
<evidence type="ECO:0000259" key="16">
    <source>
        <dbReference type="PROSITE" id="PS50173"/>
    </source>
</evidence>
<dbReference type="AlphaFoldDB" id="A0AAD5S653"/>
<evidence type="ECO:0000256" key="13">
    <source>
        <dbReference type="PIRSR" id="PIRSR036573-2"/>
    </source>
</evidence>
<dbReference type="InterPro" id="IPR001357">
    <property type="entry name" value="BRCT_dom"/>
</dbReference>
<comment type="caution">
    <text evidence="17">The sequence shown here is derived from an EMBL/GenBank/DDBJ whole genome shotgun (WGS) entry which is preliminary data.</text>
</comment>
<dbReference type="GO" id="GO:0046872">
    <property type="term" value="F:metal ion binding"/>
    <property type="evidence" value="ECO:0007669"/>
    <property type="project" value="UniProtKB-KW"/>
</dbReference>
<evidence type="ECO:0000256" key="8">
    <source>
        <dbReference type="ARBA" id="ARBA00022763"/>
    </source>
</evidence>
<dbReference type="InterPro" id="IPR017961">
    <property type="entry name" value="DNA_pol_Y-fam_little_finger"/>
</dbReference>
<dbReference type="Proteomes" id="UP001212841">
    <property type="component" value="Unassembled WGS sequence"/>
</dbReference>
<evidence type="ECO:0000313" key="18">
    <source>
        <dbReference type="Proteomes" id="UP001212841"/>
    </source>
</evidence>
<dbReference type="Pfam" id="PF21999">
    <property type="entry name" value="IMS_HHH_1"/>
    <property type="match status" value="1"/>
</dbReference>
<feature type="binding site" evidence="13">
    <location>
        <position position="292"/>
    </location>
    <ligand>
        <name>Mg(2+)</name>
        <dbReference type="ChEBI" id="CHEBI:18420"/>
        <label>1</label>
    </ligand>
</feature>
<feature type="binding site" evidence="13">
    <location>
        <position position="393"/>
    </location>
    <ligand>
        <name>Mg(2+)</name>
        <dbReference type="ChEBI" id="CHEBI:18420"/>
        <label>1</label>
    </ligand>
</feature>
<keyword evidence="6" id="KW-0548">Nucleotidyltransferase</keyword>
<dbReference type="GO" id="GO:0006281">
    <property type="term" value="P:DNA repair"/>
    <property type="evidence" value="ECO:0007669"/>
    <property type="project" value="UniProtKB-KW"/>
</dbReference>
<proteinExistence type="inferred from homology"/>
<dbReference type="GO" id="GO:0042276">
    <property type="term" value="P:error-prone translesion synthesis"/>
    <property type="evidence" value="ECO:0007669"/>
    <property type="project" value="InterPro"/>
</dbReference>
<evidence type="ECO:0000256" key="6">
    <source>
        <dbReference type="ARBA" id="ARBA00022695"/>
    </source>
</evidence>
<dbReference type="Gene3D" id="3.30.70.270">
    <property type="match status" value="1"/>
</dbReference>
<dbReference type="SUPFAM" id="SSF56672">
    <property type="entry name" value="DNA/RNA polymerases"/>
    <property type="match status" value="1"/>
</dbReference>
<dbReference type="GO" id="GO:0003887">
    <property type="term" value="F:DNA-directed DNA polymerase activity"/>
    <property type="evidence" value="ECO:0007669"/>
    <property type="project" value="InterPro"/>
</dbReference>
<dbReference type="PROSITE" id="PS50173">
    <property type="entry name" value="UMUC"/>
    <property type="match status" value="1"/>
</dbReference>
<dbReference type="Pfam" id="PF00533">
    <property type="entry name" value="BRCT"/>
    <property type="match status" value="1"/>
</dbReference>
<feature type="binding site" evidence="13">
    <location>
        <position position="394"/>
    </location>
    <ligand>
        <name>Mg(2+)</name>
        <dbReference type="ChEBI" id="CHEBI:18420"/>
        <label>1</label>
    </ligand>
</feature>
<evidence type="ECO:0000256" key="5">
    <source>
        <dbReference type="ARBA" id="ARBA00022679"/>
    </source>
</evidence>
<gene>
    <name evidence="17" type="primary">REV1</name>
    <name evidence="17" type="ORF">HK097_001869</name>
</gene>
<evidence type="ECO:0000256" key="14">
    <source>
        <dbReference type="SAM" id="MobiDB-lite"/>
    </source>
</evidence>
<dbReference type="Pfam" id="PF00817">
    <property type="entry name" value="IMS"/>
    <property type="match status" value="1"/>
</dbReference>
<dbReference type="PIRSF" id="PIRSF036573">
    <property type="entry name" value="REV1"/>
    <property type="match status" value="1"/>
</dbReference>
<name>A0AAD5S653_9FUNG</name>
<dbReference type="EMBL" id="JADGJD010001388">
    <property type="protein sequence ID" value="KAJ3042908.1"/>
    <property type="molecule type" value="Genomic_DNA"/>
</dbReference>
<dbReference type="PROSITE" id="PS50172">
    <property type="entry name" value="BRCT"/>
    <property type="match status" value="1"/>
</dbReference>
<dbReference type="GO" id="GO:0005634">
    <property type="term" value="C:nucleus"/>
    <property type="evidence" value="ECO:0007669"/>
    <property type="project" value="UniProtKB-SubCell"/>
</dbReference>
<feature type="domain" description="UmuC" evidence="16">
    <location>
        <begin position="288"/>
        <end position="475"/>
    </location>
</feature>
<comment type="similarity">
    <text evidence="2">Belongs to the DNA polymerase type-Y family.</text>
</comment>
<evidence type="ECO:0000256" key="9">
    <source>
        <dbReference type="ARBA" id="ARBA00022842"/>
    </source>
</evidence>
<dbReference type="SMART" id="SM00292">
    <property type="entry name" value="BRCT"/>
    <property type="match status" value="1"/>
</dbReference>
<evidence type="ECO:0000256" key="1">
    <source>
        <dbReference type="ARBA" id="ARBA00004123"/>
    </source>
</evidence>
<keyword evidence="4" id="KW-0237">DNA synthesis</keyword>
<dbReference type="GO" id="GO:0003684">
    <property type="term" value="F:damaged DNA binding"/>
    <property type="evidence" value="ECO:0007669"/>
    <property type="project" value="InterPro"/>
</dbReference>
<dbReference type="InterPro" id="IPR053848">
    <property type="entry name" value="IMS_HHH_1"/>
</dbReference>
<dbReference type="Gene3D" id="3.40.50.10190">
    <property type="entry name" value="BRCT domain"/>
    <property type="match status" value="1"/>
</dbReference>
<keyword evidence="8" id="KW-0227">DNA damage</keyword>
<protein>
    <recommendedName>
        <fullName evidence="3">DNA repair protein REV1</fullName>
    </recommendedName>
</protein>
<dbReference type="FunFam" id="3.30.1490.100:FF:000001">
    <property type="entry name" value="DNA repair protein REV1"/>
    <property type="match status" value="1"/>
</dbReference>
<feature type="region of interest" description="Disordered" evidence="14">
    <location>
        <begin position="661"/>
        <end position="695"/>
    </location>
</feature>
<evidence type="ECO:0000256" key="3">
    <source>
        <dbReference type="ARBA" id="ARBA00020399"/>
    </source>
</evidence>
<accession>A0AAD5S653</accession>
<dbReference type="InterPro" id="IPR043128">
    <property type="entry name" value="Rev_trsase/Diguanyl_cyclase"/>
</dbReference>
<dbReference type="InterPro" id="IPR036420">
    <property type="entry name" value="BRCT_dom_sf"/>
</dbReference>
<keyword evidence="18" id="KW-1185">Reference proteome</keyword>
<feature type="region of interest" description="Disordered" evidence="14">
    <location>
        <begin position="837"/>
        <end position="865"/>
    </location>
</feature>
<dbReference type="InterPro" id="IPR036775">
    <property type="entry name" value="DNA_pol_Y-fam_lit_finger_sf"/>
</dbReference>
<dbReference type="Gene3D" id="3.40.1170.60">
    <property type="match status" value="1"/>
</dbReference>
<keyword evidence="11" id="KW-0234">DNA repair</keyword>
<dbReference type="Gene3D" id="3.30.1490.100">
    <property type="entry name" value="DNA polymerase, Y-family, little finger domain"/>
    <property type="match status" value="1"/>
</dbReference>
<dbReference type="InterPro" id="IPR001126">
    <property type="entry name" value="UmuC"/>
</dbReference>
<evidence type="ECO:0000256" key="4">
    <source>
        <dbReference type="ARBA" id="ARBA00022634"/>
    </source>
</evidence>
<evidence type="ECO:0000256" key="12">
    <source>
        <dbReference type="ARBA" id="ARBA00023242"/>
    </source>
</evidence>
<feature type="compositionally biased region" description="Low complexity" evidence="14">
    <location>
        <begin position="149"/>
        <end position="160"/>
    </location>
</feature>
<feature type="compositionally biased region" description="Low complexity" evidence="14">
    <location>
        <begin position="186"/>
        <end position="199"/>
    </location>
</feature>
<feature type="compositionally biased region" description="Acidic residues" evidence="14">
    <location>
        <begin position="205"/>
        <end position="214"/>
    </location>
</feature>
<evidence type="ECO:0000256" key="11">
    <source>
        <dbReference type="ARBA" id="ARBA00023204"/>
    </source>
</evidence>
<dbReference type="Pfam" id="PF11799">
    <property type="entry name" value="IMS_C"/>
    <property type="match status" value="1"/>
</dbReference>
<evidence type="ECO:0000259" key="15">
    <source>
        <dbReference type="PROSITE" id="PS50172"/>
    </source>
</evidence>
<keyword evidence="10" id="KW-0238">DNA-binding</keyword>
<feature type="domain" description="BRCT" evidence="15">
    <location>
        <begin position="29"/>
        <end position="117"/>
    </location>
</feature>
<feature type="compositionally biased region" description="Pro residues" evidence="14">
    <location>
        <begin position="685"/>
        <end position="694"/>
    </location>
</feature>
<dbReference type="Gene3D" id="6.10.250.1630">
    <property type="match status" value="1"/>
</dbReference>
<evidence type="ECO:0000313" key="17">
    <source>
        <dbReference type="EMBL" id="KAJ3042908.1"/>
    </source>
</evidence>
<dbReference type="Pfam" id="PF14377">
    <property type="entry name" value="UBM"/>
    <property type="match status" value="3"/>
</dbReference>
<dbReference type="Gene3D" id="6.10.250.1490">
    <property type="match status" value="1"/>
</dbReference>
<dbReference type="GO" id="GO:0070987">
    <property type="term" value="P:error-free translesion synthesis"/>
    <property type="evidence" value="ECO:0007669"/>
    <property type="project" value="UniProtKB-ARBA"/>
</dbReference>
<dbReference type="PANTHER" id="PTHR45990:SF1">
    <property type="entry name" value="DNA REPAIR PROTEIN REV1"/>
    <property type="match status" value="1"/>
</dbReference>
<organism evidence="17 18">
    <name type="scientific">Rhizophlyctis rosea</name>
    <dbReference type="NCBI Taxonomy" id="64517"/>
    <lineage>
        <taxon>Eukaryota</taxon>
        <taxon>Fungi</taxon>
        <taxon>Fungi incertae sedis</taxon>
        <taxon>Chytridiomycota</taxon>
        <taxon>Chytridiomycota incertae sedis</taxon>
        <taxon>Chytridiomycetes</taxon>
        <taxon>Rhizophlyctidales</taxon>
        <taxon>Rhizophlyctidaceae</taxon>
        <taxon>Rhizophlyctis</taxon>
    </lineage>
</organism>
<comment type="cofactor">
    <cofactor evidence="13">
        <name>Mg(2+)</name>
        <dbReference type="ChEBI" id="CHEBI:18420"/>
    </cofactor>
    <text evidence="13">Binds 2 magnesium ions.</text>
</comment>
<dbReference type="InterPro" id="IPR038401">
    <property type="entry name" value="Rev1_C_sf"/>
</dbReference>
<sequence>MAYSGFKEYMQVKRRKLEVQAYEVASSLKLSDALAGTILYFDGYLGETNLSMLQFKELVLTHGAMVRDKLEGECTHIIATQMTDKKMKEWRKPVVRPEWLEDSIKAGKLLPWIRYRLYTNLIPSQSTMTNFVSRSSQSNQHTQNTEYFTPASIPATPPSTKFTIIDEPSPLNTPKNFTTHDEDYPISDSPSDSSDTDSPAPDPYQPEEEEEEEEGVHPWLGPGPRIKVDPSSQWYKDNICTAPGFMKKYFSSSRLHHLSIWKSDLRDFVAARMKPKPKSSSTTETRTIMHVDMDCFFASVALRSHPHLRTVPVAIAHSTNTSQAARSTAEIASCNYPARDLGVRNGMSIGRARTLAPNLHVLPYEFSEYDTCSKALYEVLMKYADVVQVGSLDEAFVDVSTPVSKIGAIELAEKIRREIFEVTKGCPASIGIGSNMLLARVATKKAKPDGVYHITDDDAHAFLEELGVGELPGVGWVLADKLAKNGIKTCGDLMQYSIGALKTEYGDKTGETLWQFCRGIDARQLENKGRKSIGAECNWGVRMQTEEDVRRFVGELCEEVARRMKSAGVAGGRLVTLKVKRRRYEGEPPKVLGCGDCDNLSRSASIGGGGALSLSVLTRECLGLLRDLRVQADYIRGMGVHVSRLSGGEVVSASQKTLNFTTKRVASGTPPPSKPAMNQHREPPRTPPQRPTAAPPYEIAYEDIDQSVLAELPEEIRKQYMAPPPPPLSSSPAKPALTRIPSFHKSQYLPTISQVDPEVFNNLPPHIRNEQTAAMKTSNKRPDPPPPTKATTFHMSQYIPTASQVSLEVLKELPEEVRREIEVAMRNRGAILAGVGGSRSGSVSGSGKGGVGRSPKKRKRVEKGQGPVVALWGRMGGAGAGGSGSGTDLHIVERNETHRPIIPPKPTLGNTSDIEQIERMLDEWVERYRDGPEKEDVDALEKYLEAMVEEMELEGAQRVLG</sequence>
<keyword evidence="5 17" id="KW-0808">Transferase</keyword>
<keyword evidence="12" id="KW-0539">Nucleus</keyword>
<dbReference type="SUPFAM" id="SSF52113">
    <property type="entry name" value="BRCT domain"/>
    <property type="match status" value="1"/>
</dbReference>
<dbReference type="InterPro" id="IPR012112">
    <property type="entry name" value="REV1"/>
</dbReference>
<feature type="non-terminal residue" evidence="17">
    <location>
        <position position="1"/>
    </location>
</feature>
<keyword evidence="7 13" id="KW-0479">Metal-binding</keyword>
<dbReference type="SUPFAM" id="SSF100879">
    <property type="entry name" value="Lesion bypass DNA polymerase (Y-family), little finger domain"/>
    <property type="match status" value="1"/>
</dbReference>
<comment type="subcellular location">
    <subcellularLocation>
        <location evidence="1">Nucleus</location>
    </subcellularLocation>
</comment>
<reference evidence="17" key="1">
    <citation type="submission" date="2020-05" db="EMBL/GenBank/DDBJ databases">
        <title>Phylogenomic resolution of chytrid fungi.</title>
        <authorList>
            <person name="Stajich J.E."/>
            <person name="Amses K."/>
            <person name="Simmons R."/>
            <person name="Seto K."/>
            <person name="Myers J."/>
            <person name="Bonds A."/>
            <person name="Quandt C.A."/>
            <person name="Barry K."/>
            <person name="Liu P."/>
            <person name="Grigoriev I."/>
            <person name="Longcore J.E."/>
            <person name="James T.Y."/>
        </authorList>
    </citation>
    <scope>NUCLEOTIDE SEQUENCE</scope>
    <source>
        <strain evidence="17">JEL0318</strain>
    </source>
</reference>
<dbReference type="Gene3D" id="1.10.150.20">
    <property type="entry name" value="5' to 3' exonuclease, C-terminal subdomain"/>
    <property type="match status" value="1"/>
</dbReference>
<dbReference type="PANTHER" id="PTHR45990">
    <property type="entry name" value="DNA REPAIR PROTEIN REV1"/>
    <property type="match status" value="1"/>
</dbReference>
<keyword evidence="9 13" id="KW-0460">Magnesium</keyword>
<dbReference type="Gene3D" id="1.20.58.1280">
    <property type="entry name" value="DNA repair protein Rev1, C-terminal domain"/>
    <property type="match status" value="1"/>
</dbReference>
<dbReference type="InterPro" id="IPR025527">
    <property type="entry name" value="HUWE1/Rev1_UBM"/>
</dbReference>
<dbReference type="InterPro" id="IPR031991">
    <property type="entry name" value="Rev1_C"/>
</dbReference>
<dbReference type="CDD" id="cd01701">
    <property type="entry name" value="PolY_Rev1"/>
    <property type="match status" value="1"/>
</dbReference>
<feature type="region of interest" description="Disordered" evidence="14">
    <location>
        <begin position="148"/>
        <end position="225"/>
    </location>
</feature>
<dbReference type="InterPro" id="IPR043502">
    <property type="entry name" value="DNA/RNA_pol_sf"/>
</dbReference>
<evidence type="ECO:0000256" key="7">
    <source>
        <dbReference type="ARBA" id="ARBA00022723"/>
    </source>
</evidence>